<dbReference type="GeneID" id="36374438"/>
<evidence type="ECO:0000313" key="2">
    <source>
        <dbReference type="Proteomes" id="UP000035682"/>
    </source>
</evidence>
<sequence length="572" mass="67797">MSRKRSHNENFLQTTGEVFCKITKLNERNETTSEEDNKNKSESFNAAEIVSRNMDLMNLIIRNINNVSERRNIALTYSFKTKIETRHWINYFVEEPLFMVFDDILIINISHFSRSVTKKLEIFGKKIKMHRHKIRTLKIKNLPSGYFDYFKKLNCFENIRTIYFDVLKFKYIPMAIFEEWPSLRPNTLIFGNVINNDFDYRDSNRAIYNNEKYTFPKCIRNIHLLCETENVDWMVNALKNFQNYELESLVLMENFTEYLSGLTMISINSIIHFFKKVKFLICKCFPSSLNEYFAQILSDFIISDNFVLIFDMNFNVSKCNFDVWIDQDHSLEGNNDITNSEIYENVSINGRYLSIHNVKVYRSDILIKYKLTDIEIMSLKEGFSKMHNLTTLELDLDLISSSSHTISLFNGLGKNLKNIKIYNSGNLKLNDLIMLAKSCPNIENLCLEDLKSNNITIKKIISMFKNLKGLEIQFSFEYNIKNIIYDLIKMDDIKKQYLLDWPQIYLLNIFFPMPDADERELLIMIITLTKVYIYMLLNEKNNYMSYIPNHFQNFFFVLLSSESRTLIIIYDI</sequence>
<accession>A0A090MU91</accession>
<evidence type="ECO:0000313" key="1">
    <source>
        <dbReference type="EMBL" id="CEF62073.1"/>
    </source>
</evidence>
<evidence type="ECO:0000313" key="3">
    <source>
        <dbReference type="WBParaSite" id="SRAE_1000034700.1"/>
    </source>
</evidence>
<dbReference type="WBParaSite" id="SRAE_1000034700.1">
    <property type="protein sequence ID" value="SRAE_1000034700.1"/>
    <property type="gene ID" value="WBGene00256943"/>
</dbReference>
<dbReference type="Gene3D" id="3.80.10.10">
    <property type="entry name" value="Ribonuclease Inhibitor"/>
    <property type="match status" value="1"/>
</dbReference>
<name>A0A090MU91_STRRB</name>
<dbReference type="EMBL" id="LN609528">
    <property type="protein sequence ID" value="CEF62073.1"/>
    <property type="molecule type" value="Genomic_DNA"/>
</dbReference>
<organism evidence="1">
    <name type="scientific">Strongyloides ratti</name>
    <name type="common">Parasitic roundworm</name>
    <dbReference type="NCBI Taxonomy" id="34506"/>
    <lineage>
        <taxon>Eukaryota</taxon>
        <taxon>Metazoa</taxon>
        <taxon>Ecdysozoa</taxon>
        <taxon>Nematoda</taxon>
        <taxon>Chromadorea</taxon>
        <taxon>Rhabditida</taxon>
        <taxon>Tylenchina</taxon>
        <taxon>Panagrolaimomorpha</taxon>
        <taxon>Strongyloidoidea</taxon>
        <taxon>Strongyloididae</taxon>
        <taxon>Strongyloides</taxon>
    </lineage>
</organism>
<dbReference type="AlphaFoldDB" id="A0A090MU91"/>
<reference evidence="3" key="2">
    <citation type="submission" date="2020-12" db="UniProtKB">
        <authorList>
            <consortium name="WormBaseParasite"/>
        </authorList>
    </citation>
    <scope>IDENTIFICATION</scope>
</reference>
<dbReference type="OrthoDB" id="549243at2759"/>
<reference evidence="1 2" key="1">
    <citation type="submission" date="2014-09" db="EMBL/GenBank/DDBJ databases">
        <authorList>
            <person name="Martin A.A."/>
        </authorList>
    </citation>
    <scope>NUCLEOTIDE SEQUENCE</scope>
    <source>
        <strain evidence="2">ED321</strain>
        <strain evidence="1">ED321 Heterogonic</strain>
    </source>
</reference>
<dbReference type="CTD" id="36374438"/>
<evidence type="ECO:0000313" key="4">
    <source>
        <dbReference type="WormBase" id="SRAE_1000034700"/>
    </source>
</evidence>
<protein>
    <submittedName>
        <fullName evidence="1 3">Uncharacterized protein</fullName>
    </submittedName>
</protein>
<dbReference type="WormBase" id="SRAE_1000034700">
    <property type="protein sequence ID" value="SRP08054"/>
    <property type="gene ID" value="WBGene00256943"/>
</dbReference>
<gene>
    <name evidence="1 3 4" type="ORF">SRAE_1000034700</name>
</gene>
<keyword evidence="2" id="KW-1185">Reference proteome</keyword>
<dbReference type="InterPro" id="IPR032675">
    <property type="entry name" value="LRR_dom_sf"/>
</dbReference>
<dbReference type="RefSeq" id="XP_024501275.1">
    <property type="nucleotide sequence ID" value="XM_024647170.1"/>
</dbReference>
<dbReference type="Proteomes" id="UP000035682">
    <property type="component" value="Unplaced"/>
</dbReference>
<proteinExistence type="predicted"/>